<evidence type="ECO:0000256" key="1">
    <source>
        <dbReference type="SAM" id="MobiDB-lite"/>
    </source>
</evidence>
<gene>
    <name evidence="2" type="ORF">EV356DRAFT_535735</name>
</gene>
<reference evidence="2" key="1">
    <citation type="journal article" date="2020" name="Stud. Mycol.">
        <title>101 Dothideomycetes genomes: a test case for predicting lifestyles and emergence of pathogens.</title>
        <authorList>
            <person name="Haridas S."/>
            <person name="Albert R."/>
            <person name="Binder M."/>
            <person name="Bloem J."/>
            <person name="Labutti K."/>
            <person name="Salamov A."/>
            <person name="Andreopoulos B."/>
            <person name="Baker S."/>
            <person name="Barry K."/>
            <person name="Bills G."/>
            <person name="Bluhm B."/>
            <person name="Cannon C."/>
            <person name="Castanera R."/>
            <person name="Culley D."/>
            <person name="Daum C."/>
            <person name="Ezra D."/>
            <person name="Gonzalez J."/>
            <person name="Henrissat B."/>
            <person name="Kuo A."/>
            <person name="Liang C."/>
            <person name="Lipzen A."/>
            <person name="Lutzoni F."/>
            <person name="Magnuson J."/>
            <person name="Mondo S."/>
            <person name="Nolan M."/>
            <person name="Ohm R."/>
            <person name="Pangilinan J."/>
            <person name="Park H.-J."/>
            <person name="Ramirez L."/>
            <person name="Alfaro M."/>
            <person name="Sun H."/>
            <person name="Tritt A."/>
            <person name="Yoshinaga Y."/>
            <person name="Zwiers L.-H."/>
            <person name="Turgeon B."/>
            <person name="Goodwin S."/>
            <person name="Spatafora J."/>
            <person name="Crous P."/>
            <person name="Grigoriev I."/>
        </authorList>
    </citation>
    <scope>NUCLEOTIDE SEQUENCE</scope>
    <source>
        <strain evidence="2">Tuck. ex Michener</strain>
    </source>
</reference>
<dbReference type="EMBL" id="ML991830">
    <property type="protein sequence ID" value="KAF2231165.1"/>
    <property type="molecule type" value="Genomic_DNA"/>
</dbReference>
<sequence length="208" mass="24899">MSEKDWHIKNWDDENEFQHANRLIQYDSFQAIPSPLTSRHRWEGDRKSYNAIFDDQNLAVFRLREILQNQQQEELWQQWKKIFDQMGHKSQVQWLAQVMGQFESSTVFYARLIRRVIAQGRASFPKRDRSDRLRPSPEVKDPNKPTLQEECTQVQLILQNRGIDIFGSVPKESVPFSAHEAWHTEFIERLVINRDNQQCVIMREMNQE</sequence>
<organism evidence="2 3">
    <name type="scientific">Viridothelium virens</name>
    <name type="common">Speckled blister lichen</name>
    <name type="synonym">Trypethelium virens</name>
    <dbReference type="NCBI Taxonomy" id="1048519"/>
    <lineage>
        <taxon>Eukaryota</taxon>
        <taxon>Fungi</taxon>
        <taxon>Dikarya</taxon>
        <taxon>Ascomycota</taxon>
        <taxon>Pezizomycotina</taxon>
        <taxon>Dothideomycetes</taxon>
        <taxon>Dothideomycetes incertae sedis</taxon>
        <taxon>Trypetheliales</taxon>
        <taxon>Trypetheliaceae</taxon>
        <taxon>Viridothelium</taxon>
    </lineage>
</organism>
<protein>
    <submittedName>
        <fullName evidence="2">Uncharacterized protein</fullName>
    </submittedName>
</protein>
<evidence type="ECO:0000313" key="3">
    <source>
        <dbReference type="Proteomes" id="UP000800092"/>
    </source>
</evidence>
<dbReference type="AlphaFoldDB" id="A0A6A6GZG0"/>
<feature type="region of interest" description="Disordered" evidence="1">
    <location>
        <begin position="126"/>
        <end position="146"/>
    </location>
</feature>
<evidence type="ECO:0000313" key="2">
    <source>
        <dbReference type="EMBL" id="KAF2231165.1"/>
    </source>
</evidence>
<dbReference type="Proteomes" id="UP000800092">
    <property type="component" value="Unassembled WGS sequence"/>
</dbReference>
<name>A0A6A6GZG0_VIRVR</name>
<feature type="compositionally biased region" description="Basic and acidic residues" evidence="1">
    <location>
        <begin position="126"/>
        <end position="143"/>
    </location>
</feature>
<keyword evidence="3" id="KW-1185">Reference proteome</keyword>
<accession>A0A6A6GZG0</accession>
<proteinExistence type="predicted"/>